<organism evidence="1 2">
    <name type="scientific">Durusdinium trenchii</name>
    <dbReference type="NCBI Taxonomy" id="1381693"/>
    <lineage>
        <taxon>Eukaryota</taxon>
        <taxon>Sar</taxon>
        <taxon>Alveolata</taxon>
        <taxon>Dinophyceae</taxon>
        <taxon>Suessiales</taxon>
        <taxon>Symbiodiniaceae</taxon>
        <taxon>Durusdinium</taxon>
    </lineage>
</organism>
<sequence length="734" mass="78373">MVLDYRRPRQDKTEVEWLSSYFKFILEHDAKNYQGRWGADERAGGPRGRVRCRSALDLFALWALANCFLRLSRRRIAGDAHRTATVSKAGPGAELTLVSPVEQPADKCTAQEEEDLNKGTCGADSACRCTPDPDGQSIGPFNLGGLRCAGQNSCRSDSNAQADKDKFFTFSDSSNYLDCSGRESCRVFWNVQNVGAACCSDQNACHNEARIHMDTSSVSQCTNDMCCSGINACKQSEVRGVHSLFCADNGACDQIDAEITGDFYCQAKQGCGDQTTGANKGGFAFSSGDHSVTCNSEGGAGDDQGSCQKAAMTFGAGSNVKMTCTGFKACFKAELTLSSGTCLSLSCSGDNACADIQVDLNGGACSCTGVNCPTTRRAGRDIPVCQATCAEADALSSTGSYCCAGTSGGKPDASSIDCSQCCPTVTTTAADPGTTSTAASGGDPHIASFHGAHYTLLKDGSFKAWTFTRDTSFHSKHSLKNAKVDFQLLAKYGGPKFETRGLLLLDKIADSLKTLELTSKDCVWRVREGEDEWRDAKAELLSSEDHVTSVNISEPHKTDGNNPQVVSELYLKMTDRVGMPSGRKVARLYTQCTPDDHLDFKMAMYEKEDIDVVGGELGVHSEEVQSAALLSTNTRMMHVRTDDQYQVKQPWVELGGTKSGASYLESETDHASSLVALAMPPCTEAQEEAAASICAKHLPKDASSESEVFADCIFDVCHGGGEKSAQLAAALIKA</sequence>
<name>A0ABP0NWX6_9DINO</name>
<reference evidence="1 2" key="1">
    <citation type="submission" date="2024-02" db="EMBL/GenBank/DDBJ databases">
        <authorList>
            <person name="Chen Y."/>
            <person name="Shah S."/>
            <person name="Dougan E. K."/>
            <person name="Thang M."/>
            <person name="Chan C."/>
        </authorList>
    </citation>
    <scope>NUCLEOTIDE SEQUENCE [LARGE SCALE GENOMIC DNA]</scope>
</reference>
<accession>A0ABP0NWX6</accession>
<proteinExistence type="predicted"/>
<keyword evidence="2" id="KW-1185">Reference proteome</keyword>
<evidence type="ECO:0000313" key="1">
    <source>
        <dbReference type="EMBL" id="CAK9068306.1"/>
    </source>
</evidence>
<dbReference type="EMBL" id="CAXAMN010022317">
    <property type="protein sequence ID" value="CAK9068306.1"/>
    <property type="molecule type" value="Genomic_DNA"/>
</dbReference>
<protein>
    <submittedName>
        <fullName evidence="1">Uncharacterized protein</fullName>
    </submittedName>
</protein>
<comment type="caution">
    <text evidence="1">The sequence shown here is derived from an EMBL/GenBank/DDBJ whole genome shotgun (WGS) entry which is preliminary data.</text>
</comment>
<dbReference type="Proteomes" id="UP001642484">
    <property type="component" value="Unassembled WGS sequence"/>
</dbReference>
<evidence type="ECO:0000313" key="2">
    <source>
        <dbReference type="Proteomes" id="UP001642484"/>
    </source>
</evidence>
<gene>
    <name evidence="1" type="ORF">CCMP2556_LOCUS33549</name>
</gene>